<evidence type="ECO:0000313" key="5">
    <source>
        <dbReference type="EMBL" id="ONH27761.1"/>
    </source>
</evidence>
<accession>A0A1V2I7P0</accession>
<keyword evidence="2" id="KW-0808">Transferase</keyword>
<proteinExistence type="predicted"/>
<keyword evidence="1" id="KW-0963">Cytoplasm</keyword>
<dbReference type="GO" id="GO:0008616">
    <property type="term" value="P:tRNA queuosine(34) biosynthetic process"/>
    <property type="evidence" value="ECO:0007669"/>
    <property type="project" value="UniProtKB-KW"/>
</dbReference>
<dbReference type="InterPro" id="IPR042119">
    <property type="entry name" value="QueA_dom2"/>
</dbReference>
<keyword evidence="3" id="KW-0949">S-adenosyl-L-methionine</keyword>
<organism evidence="5 6">
    <name type="scientific">Pseudofrankia asymbiotica</name>
    <dbReference type="NCBI Taxonomy" id="1834516"/>
    <lineage>
        <taxon>Bacteria</taxon>
        <taxon>Bacillati</taxon>
        <taxon>Actinomycetota</taxon>
        <taxon>Actinomycetes</taxon>
        <taxon>Frankiales</taxon>
        <taxon>Frankiaceae</taxon>
        <taxon>Pseudofrankia</taxon>
    </lineage>
</organism>
<dbReference type="EMBL" id="MOMC01000044">
    <property type="protein sequence ID" value="ONH27761.1"/>
    <property type="molecule type" value="Genomic_DNA"/>
</dbReference>
<sequence length="343" mass="36371">MSAVAFDLPTGLEASAPPERRDGVRLLVARADGVRHARFDEFGEHLAPGDLVVVNTSAMLPAAVSGSRHGGRSGDRAVVVHFATALDDGDWVVEVRESDPAATGPVNDLRPGERIALPSGVWLTVRAAHPAGQDRLWRASVPVDGGVVPYLRHVGRPIRYAYVPDPQPMDAYRTVFGRDPGSAEMPSAGRPFSTGLVTDLVTRGILVAPVLLHTGVSSQEPGEPPQPERFRVDAHTARLVNATRRWGGRVVAVGTTATRALESAAGPDGAVRAAAGWTDLVLGPGRPARTVTGLVTGWHAPGASHLDLLEAVAGPDLVATAYREALRERYLWHEFGDSCLLLP</sequence>
<evidence type="ECO:0000256" key="1">
    <source>
        <dbReference type="ARBA" id="ARBA00022490"/>
    </source>
</evidence>
<evidence type="ECO:0000256" key="3">
    <source>
        <dbReference type="ARBA" id="ARBA00022691"/>
    </source>
</evidence>
<gene>
    <name evidence="5" type="ORF">BL253_21210</name>
</gene>
<dbReference type="PANTHER" id="PTHR30307:SF0">
    <property type="entry name" value="S-ADENOSYLMETHIONINE:TRNA RIBOSYLTRANSFERASE-ISOMERASE"/>
    <property type="match status" value="1"/>
</dbReference>
<name>A0A1V2I7P0_9ACTN</name>
<evidence type="ECO:0000256" key="4">
    <source>
        <dbReference type="ARBA" id="ARBA00022785"/>
    </source>
</evidence>
<dbReference type="RefSeq" id="WP_076818932.1">
    <property type="nucleotide sequence ID" value="NZ_MOMC01000044.1"/>
</dbReference>
<protein>
    <submittedName>
        <fullName evidence="5">Queuosine biosynthesis protein</fullName>
    </submittedName>
</protein>
<dbReference type="Proteomes" id="UP000188929">
    <property type="component" value="Unassembled WGS sequence"/>
</dbReference>
<dbReference type="InterPro" id="IPR042118">
    <property type="entry name" value="QueA_dom1"/>
</dbReference>
<dbReference type="Gene3D" id="3.40.1780.10">
    <property type="entry name" value="QueA-like"/>
    <property type="match status" value="1"/>
</dbReference>
<dbReference type="InterPro" id="IPR003699">
    <property type="entry name" value="QueA"/>
</dbReference>
<reference evidence="6" key="1">
    <citation type="submission" date="2016-10" db="EMBL/GenBank/DDBJ databases">
        <title>Frankia sp. NRRL B-16386 Genome sequencing.</title>
        <authorList>
            <person name="Ghodhbane-Gtari F."/>
            <person name="Swanson E."/>
            <person name="Gueddou A."/>
            <person name="Hezbri K."/>
            <person name="Ktari K."/>
            <person name="Nouioui I."/>
            <person name="Morris K."/>
            <person name="Simpson S."/>
            <person name="Abebe-Akele F."/>
            <person name="Thomas K."/>
            <person name="Gtari M."/>
            <person name="Tisa L.S."/>
        </authorList>
    </citation>
    <scope>NUCLEOTIDE SEQUENCE [LARGE SCALE GENOMIC DNA]</scope>
    <source>
        <strain evidence="6">NRRL B-16386</strain>
    </source>
</reference>
<dbReference type="AlphaFoldDB" id="A0A1V2I7P0"/>
<evidence type="ECO:0000256" key="2">
    <source>
        <dbReference type="ARBA" id="ARBA00022679"/>
    </source>
</evidence>
<dbReference type="GO" id="GO:0051075">
    <property type="term" value="F:S-adenosylmethionine:tRNA ribosyltransferase-isomerase activity"/>
    <property type="evidence" value="ECO:0007669"/>
    <property type="project" value="TreeGrafter"/>
</dbReference>
<dbReference type="InterPro" id="IPR036100">
    <property type="entry name" value="QueA_sf"/>
</dbReference>
<dbReference type="Gene3D" id="2.40.10.240">
    <property type="entry name" value="QueA-like"/>
    <property type="match status" value="1"/>
</dbReference>
<evidence type="ECO:0000313" key="6">
    <source>
        <dbReference type="Proteomes" id="UP000188929"/>
    </source>
</evidence>
<comment type="caution">
    <text evidence="5">The sequence shown here is derived from an EMBL/GenBank/DDBJ whole genome shotgun (WGS) entry which is preliminary data.</text>
</comment>
<keyword evidence="4" id="KW-0671">Queuosine biosynthesis</keyword>
<dbReference type="Pfam" id="PF02547">
    <property type="entry name" value="Queuosine_synth"/>
    <property type="match status" value="1"/>
</dbReference>
<dbReference type="SUPFAM" id="SSF111337">
    <property type="entry name" value="QueA-like"/>
    <property type="match status" value="1"/>
</dbReference>
<dbReference type="OrthoDB" id="9783887at2"/>
<dbReference type="PANTHER" id="PTHR30307">
    <property type="entry name" value="S-ADENOSYLMETHIONINE:TRNA RIBOSYLTRANSFERASE-ISOMERASE"/>
    <property type="match status" value="1"/>
</dbReference>
<dbReference type="STRING" id="1834516.BL253_21210"/>
<keyword evidence="6" id="KW-1185">Reference proteome</keyword>